<evidence type="ECO:0000313" key="5">
    <source>
        <dbReference type="RefSeq" id="XP_013420861.1"/>
    </source>
</evidence>
<dbReference type="PANTHER" id="PTHR14694">
    <property type="entry name" value="CALCIUM-RESPONSIVE TRANSCRIPTION FACTOR"/>
    <property type="match status" value="1"/>
</dbReference>
<dbReference type="Proteomes" id="UP000085678">
    <property type="component" value="Unplaced"/>
</dbReference>
<dbReference type="GO" id="GO:0000978">
    <property type="term" value="F:RNA polymerase II cis-regulatory region sequence-specific DNA binding"/>
    <property type="evidence" value="ECO:0007669"/>
    <property type="project" value="TreeGrafter"/>
</dbReference>
<evidence type="ECO:0000313" key="4">
    <source>
        <dbReference type="RefSeq" id="XP_013420860.1"/>
    </source>
</evidence>
<dbReference type="GO" id="GO:0000981">
    <property type="term" value="F:DNA-binding transcription factor activity, RNA polymerase II-specific"/>
    <property type="evidence" value="ECO:0007669"/>
    <property type="project" value="TreeGrafter"/>
</dbReference>
<dbReference type="OrthoDB" id="2668416at2759"/>
<evidence type="ECO:0000313" key="6">
    <source>
        <dbReference type="RefSeq" id="XP_013420862.1"/>
    </source>
</evidence>
<sequence length="644" mass="71380">MAENKGEGDMADNLATQTSADQATTASAKLKIQQQLQQQQEQQQQPATASGSTVIAAENITLQSLLNSVAPNSSIEGSTIRVIQVSNPGDLDTLGDKVWQVIPSSSNGEISIIAVSPNEGQGGGDTDISAHFPEGLPVIIPAPRPSVPPPPRKAPPPGCPPWALRLNDCETIGDSYRGWVESEVELDLLLTYHKQQTNSYWGTRQSPSGPQATRLMWKSQYVPFDGVPFINQGSRAIVMECQFGPRRKGRQNNSLKGPDSQKEFKQTCPARIYIKKVKKFPEFAVDVNQDKKTMKQMMDKTFQELKKRGRDWETLGHDRWYVQLPTDQAHEFHSTFVEPNNATFGEVEEPGPSRVHPRVALKIRELVAGGMREIYQVRKQLRKFVERDLFTSPDQIPEKHNLTYFPTVHDLQNHFHQALKDIETGVLPAVHVENVNVEVVTQQAQLPQDGLQIELTSWPSNSTSDDAHAETVTVTLTQNPGEDGQHVISRVETLMSDGSTQVSDSLTPETAQLLSKLHPSMFPAGSFLQVQDTAGQSADSDIKQSWTVNKDIVPASEGTVTEQEQQQPEEVTVIEQPQQQTEQITVAAGDGAGLEDVTYHIIENQRNEYVLEVVQPEDQTEESQENTGTVITETMEIQTSEDQC</sequence>
<dbReference type="AlphaFoldDB" id="A0A1S3KEH7"/>
<accession>A0A1S3KEH7</accession>
<dbReference type="KEGG" id="lak:106181115"/>
<organism evidence="2 3">
    <name type="scientific">Lingula anatina</name>
    <name type="common">Brachiopod</name>
    <name type="synonym">Lingula unguis</name>
    <dbReference type="NCBI Taxonomy" id="7574"/>
    <lineage>
        <taxon>Eukaryota</taxon>
        <taxon>Metazoa</taxon>
        <taxon>Spiralia</taxon>
        <taxon>Lophotrochozoa</taxon>
        <taxon>Brachiopoda</taxon>
        <taxon>Linguliformea</taxon>
        <taxon>Lingulata</taxon>
        <taxon>Lingulida</taxon>
        <taxon>Linguloidea</taxon>
        <taxon>Lingulidae</taxon>
        <taxon>Lingula</taxon>
    </lineage>
</organism>
<dbReference type="RefSeq" id="XP_013420859.1">
    <property type="nucleotide sequence ID" value="XM_013565405.1"/>
</dbReference>
<keyword evidence="2" id="KW-1185">Reference proteome</keyword>
<evidence type="ECO:0000256" key="1">
    <source>
        <dbReference type="SAM" id="MobiDB-lite"/>
    </source>
</evidence>
<dbReference type="GO" id="GO:0005634">
    <property type="term" value="C:nucleus"/>
    <property type="evidence" value="ECO:0007669"/>
    <property type="project" value="TreeGrafter"/>
</dbReference>
<feature type="region of interest" description="Disordered" evidence="1">
    <location>
        <begin position="1"/>
        <end position="50"/>
    </location>
</feature>
<reference evidence="3 4" key="1">
    <citation type="submission" date="2025-04" db="UniProtKB">
        <authorList>
            <consortium name="RefSeq"/>
        </authorList>
    </citation>
    <scope>IDENTIFICATION</scope>
    <source>
        <tissue evidence="3 4">Gonads</tissue>
    </source>
</reference>
<dbReference type="RefSeq" id="XP_013420861.1">
    <property type="nucleotide sequence ID" value="XM_013565407.1"/>
</dbReference>
<protein>
    <submittedName>
        <fullName evidence="3 4">Calcium-responsive transcription factor</fullName>
    </submittedName>
</protein>
<name>A0A1S3KEH7_LINAN</name>
<dbReference type="RefSeq" id="XP_013420862.1">
    <property type="nucleotide sequence ID" value="XM_013565408.1"/>
</dbReference>
<dbReference type="Pfam" id="PF15299">
    <property type="entry name" value="ALS2CR8"/>
    <property type="match status" value="1"/>
</dbReference>
<evidence type="ECO:0000313" key="2">
    <source>
        <dbReference type="Proteomes" id="UP000085678"/>
    </source>
</evidence>
<dbReference type="PANTHER" id="PTHR14694:SF1">
    <property type="entry name" value="CALCIUM-RESPONSIVE TRANSCRIPTION FACTOR"/>
    <property type="match status" value="1"/>
</dbReference>
<proteinExistence type="predicted"/>
<dbReference type="InterPro" id="IPR029309">
    <property type="entry name" value="CaRF"/>
</dbReference>
<evidence type="ECO:0000313" key="3">
    <source>
        <dbReference type="RefSeq" id="XP_013420859.1"/>
    </source>
</evidence>
<dbReference type="RefSeq" id="XP_013420860.1">
    <property type="nucleotide sequence ID" value="XM_013565406.1"/>
</dbReference>
<feature type="compositionally biased region" description="Low complexity" evidence="1">
    <location>
        <begin position="15"/>
        <end position="45"/>
    </location>
</feature>
<dbReference type="GeneID" id="106181115"/>
<gene>
    <name evidence="3 4 5 6" type="primary">LOC106181115</name>
</gene>